<dbReference type="EMBL" id="JACOFX010000002">
    <property type="protein sequence ID" value="MBC3907146.1"/>
    <property type="molecule type" value="Genomic_DNA"/>
</dbReference>
<feature type="signal peptide" evidence="1">
    <location>
        <begin position="1"/>
        <end position="21"/>
    </location>
</feature>
<keyword evidence="1" id="KW-0732">Signal</keyword>
<accession>A0ABR6Z5U9</accession>
<dbReference type="RefSeq" id="WP_186952374.1">
    <property type="nucleotide sequence ID" value="NZ_JACOFX010000002.1"/>
</dbReference>
<evidence type="ECO:0000313" key="2">
    <source>
        <dbReference type="EMBL" id="MBC3907146.1"/>
    </source>
</evidence>
<evidence type="ECO:0008006" key="4">
    <source>
        <dbReference type="Google" id="ProtNLM"/>
    </source>
</evidence>
<comment type="caution">
    <text evidence="2">The sequence shown here is derived from an EMBL/GenBank/DDBJ whole genome shotgun (WGS) entry which is preliminary data.</text>
</comment>
<proteinExistence type="predicted"/>
<gene>
    <name evidence="2" type="ORF">H8L47_06180</name>
</gene>
<organism evidence="2 3">
    <name type="scientific">Undibacterium umbellatum</name>
    <dbReference type="NCBI Taxonomy" id="2762300"/>
    <lineage>
        <taxon>Bacteria</taxon>
        <taxon>Pseudomonadati</taxon>
        <taxon>Pseudomonadota</taxon>
        <taxon>Betaproteobacteria</taxon>
        <taxon>Burkholderiales</taxon>
        <taxon>Oxalobacteraceae</taxon>
        <taxon>Undibacterium</taxon>
    </lineage>
</organism>
<evidence type="ECO:0000313" key="3">
    <source>
        <dbReference type="Proteomes" id="UP000646911"/>
    </source>
</evidence>
<sequence length="108" mass="11686">MKKLLRLFLLCVLMLAIPMQAAIAASRICCATGHSQHAASQQHEDQHHPDESHDATSAECCIAAAILNTVLPPVLPLLTSEKIDLIFSSYAGHISDCPDKPPRLHAPQ</sequence>
<feature type="chain" id="PRO_5046541055" description="DUF2946 domain-containing protein" evidence="1">
    <location>
        <begin position="22"/>
        <end position="108"/>
    </location>
</feature>
<keyword evidence="3" id="KW-1185">Reference proteome</keyword>
<protein>
    <recommendedName>
        <fullName evidence="4">DUF2946 domain-containing protein</fullName>
    </recommendedName>
</protein>
<dbReference type="Proteomes" id="UP000646911">
    <property type="component" value="Unassembled WGS sequence"/>
</dbReference>
<evidence type="ECO:0000256" key="1">
    <source>
        <dbReference type="SAM" id="SignalP"/>
    </source>
</evidence>
<reference evidence="2 3" key="1">
    <citation type="submission" date="2020-08" db="EMBL/GenBank/DDBJ databases">
        <title>Novel species isolated from subtropical streams in China.</title>
        <authorList>
            <person name="Lu H."/>
        </authorList>
    </citation>
    <scope>NUCLEOTIDE SEQUENCE [LARGE SCALE GENOMIC DNA]</scope>
    <source>
        <strain evidence="2 3">NL8W</strain>
    </source>
</reference>
<name>A0ABR6Z5U9_9BURK</name>